<protein>
    <submittedName>
        <fullName evidence="1">Uncharacterized protein</fullName>
    </submittedName>
</protein>
<gene>
    <name evidence="1" type="ORF">NE686_00355</name>
</gene>
<evidence type="ECO:0000313" key="1">
    <source>
        <dbReference type="EMBL" id="MCQ4921519.1"/>
    </source>
</evidence>
<reference evidence="1 2" key="1">
    <citation type="submission" date="2022-06" db="EMBL/GenBank/DDBJ databases">
        <title>Isolation of gut microbiota from human fecal samples.</title>
        <authorList>
            <person name="Pamer E.G."/>
            <person name="Barat B."/>
            <person name="Waligurski E."/>
            <person name="Medina S."/>
            <person name="Paddock L."/>
            <person name="Mostad J."/>
        </authorList>
    </citation>
    <scope>NUCLEOTIDE SEQUENCE [LARGE SCALE GENOMIC DNA]</scope>
    <source>
        <strain evidence="1 2">DFI.7.95</strain>
    </source>
</reference>
<sequence>MPKPGIILTVGGVPWENLTDEHRGKIIKRNTEVVAEIVSRQVIRMAEEGSTIEEIGRFLKLDGYYERKEEGRDETN</sequence>
<keyword evidence="2" id="KW-1185">Reference proteome</keyword>
<dbReference type="Proteomes" id="UP001524478">
    <property type="component" value="Unassembled WGS sequence"/>
</dbReference>
<dbReference type="EMBL" id="JANGAC010000001">
    <property type="protein sequence ID" value="MCQ4921519.1"/>
    <property type="molecule type" value="Genomic_DNA"/>
</dbReference>
<name>A0ABT1S4X8_9FIRM</name>
<comment type="caution">
    <text evidence="1">The sequence shown here is derived from an EMBL/GenBank/DDBJ whole genome shotgun (WGS) entry which is preliminary data.</text>
</comment>
<evidence type="ECO:0000313" key="2">
    <source>
        <dbReference type="Proteomes" id="UP001524478"/>
    </source>
</evidence>
<accession>A0ABT1S4X8</accession>
<organism evidence="1 2">
    <name type="scientific">Tissierella carlieri</name>
    <dbReference type="NCBI Taxonomy" id="689904"/>
    <lineage>
        <taxon>Bacteria</taxon>
        <taxon>Bacillati</taxon>
        <taxon>Bacillota</taxon>
        <taxon>Tissierellia</taxon>
        <taxon>Tissierellales</taxon>
        <taxon>Tissierellaceae</taxon>
        <taxon>Tissierella</taxon>
    </lineage>
</organism>
<proteinExistence type="predicted"/>